<organism evidence="2 3">
    <name type="scientific">Phytophthora rubi</name>
    <dbReference type="NCBI Taxonomy" id="129364"/>
    <lineage>
        <taxon>Eukaryota</taxon>
        <taxon>Sar</taxon>
        <taxon>Stramenopiles</taxon>
        <taxon>Oomycota</taxon>
        <taxon>Peronosporomycetes</taxon>
        <taxon>Peronosporales</taxon>
        <taxon>Peronosporaceae</taxon>
        <taxon>Phytophthora</taxon>
    </lineage>
</organism>
<dbReference type="AlphaFoldDB" id="A0A6A3HU16"/>
<gene>
    <name evidence="2" type="ORF">PR001_g26604</name>
</gene>
<protein>
    <submittedName>
        <fullName evidence="2">Uncharacterized protein</fullName>
    </submittedName>
</protein>
<evidence type="ECO:0000313" key="2">
    <source>
        <dbReference type="EMBL" id="KAE8972462.1"/>
    </source>
</evidence>
<dbReference type="EMBL" id="QXFV01003990">
    <property type="protein sequence ID" value="KAE8972462.1"/>
    <property type="molecule type" value="Genomic_DNA"/>
</dbReference>
<comment type="caution">
    <text evidence="2">The sequence shown here is derived from an EMBL/GenBank/DDBJ whole genome shotgun (WGS) entry which is preliminary data.</text>
</comment>
<name>A0A6A3HU16_9STRA</name>
<evidence type="ECO:0000313" key="3">
    <source>
        <dbReference type="Proteomes" id="UP000429607"/>
    </source>
</evidence>
<dbReference type="Proteomes" id="UP000429607">
    <property type="component" value="Unassembled WGS sequence"/>
</dbReference>
<reference evidence="2 3" key="1">
    <citation type="submission" date="2018-09" db="EMBL/GenBank/DDBJ databases">
        <title>Genomic investigation of the strawberry pathogen Phytophthora fragariae indicates pathogenicity is determined by transcriptional variation in three key races.</title>
        <authorList>
            <person name="Adams T.M."/>
            <person name="Armitage A.D."/>
            <person name="Sobczyk M.K."/>
            <person name="Bates H.J."/>
            <person name="Dunwell J.M."/>
            <person name="Nellist C.F."/>
            <person name="Harrison R.J."/>
        </authorList>
    </citation>
    <scope>NUCLEOTIDE SEQUENCE [LARGE SCALE GENOMIC DNA]</scope>
    <source>
        <strain evidence="2 3">SCRP249</strain>
    </source>
</reference>
<accession>A0A6A3HU16</accession>
<proteinExistence type="predicted"/>
<feature type="compositionally biased region" description="Polar residues" evidence="1">
    <location>
        <begin position="52"/>
        <end position="82"/>
    </location>
</feature>
<sequence>MTVASFHDDRMIPSDEQLASLEELFEFIDCCVSPDVFSDSEDISVDVPCSEPINSSSIENKNPTQGSPTAVDQVAPSTNTTAPLAKPKRKRTRTGWSSSTGLQRRKRAELQFLREHVRDLETYAEKLKQRTSLAHVVGNKSCDWQGVAVAEFKERQKAEELNRALRRIMDNQLQVSAALKLAAEQQTLQ</sequence>
<evidence type="ECO:0000256" key="1">
    <source>
        <dbReference type="SAM" id="MobiDB-lite"/>
    </source>
</evidence>
<feature type="region of interest" description="Disordered" evidence="1">
    <location>
        <begin position="49"/>
        <end position="100"/>
    </location>
</feature>